<keyword evidence="2" id="KW-1185">Reference proteome</keyword>
<dbReference type="AlphaFoldDB" id="A0A4Y8QA53"/>
<evidence type="ECO:0000313" key="2">
    <source>
        <dbReference type="Proteomes" id="UP000298246"/>
    </source>
</evidence>
<accession>A0A4Y8QA53</accession>
<reference evidence="1 2" key="1">
    <citation type="submission" date="2017-03" db="EMBL/GenBank/DDBJ databases">
        <title>Isolation of Levoglucosan Utilizing Bacteria.</title>
        <authorList>
            <person name="Arya A.S."/>
        </authorList>
    </citation>
    <scope>NUCLEOTIDE SEQUENCE [LARGE SCALE GENOMIC DNA]</scope>
    <source>
        <strain evidence="1 2">MEC069</strain>
    </source>
</reference>
<dbReference type="RefSeq" id="WP_134748612.1">
    <property type="nucleotide sequence ID" value="NZ_MYFO02000001.1"/>
</dbReference>
<comment type="caution">
    <text evidence="1">The sequence shown here is derived from an EMBL/GenBank/DDBJ whole genome shotgun (WGS) entry which is preliminary data.</text>
</comment>
<dbReference type="Proteomes" id="UP000298246">
    <property type="component" value="Unassembled WGS sequence"/>
</dbReference>
<proteinExistence type="predicted"/>
<evidence type="ECO:0000313" key="1">
    <source>
        <dbReference type="EMBL" id="TFE91773.1"/>
    </source>
</evidence>
<organism evidence="1 2">
    <name type="scientific">Paenibacillus athensensis</name>
    <dbReference type="NCBI Taxonomy" id="1967502"/>
    <lineage>
        <taxon>Bacteria</taxon>
        <taxon>Bacillati</taxon>
        <taxon>Bacillota</taxon>
        <taxon>Bacilli</taxon>
        <taxon>Bacillales</taxon>
        <taxon>Paenibacillaceae</taxon>
        <taxon>Paenibacillus</taxon>
    </lineage>
</organism>
<gene>
    <name evidence="1" type="ORF">B5M42_00600</name>
</gene>
<sequence>MQTLQLNCRTCEFFMNGTCVNPKSEIGFNQLIERMTDEGRSCWSISLNYFSVLVGTLPLKEQRMMADMDDITVYELLERVETGSWGRDVLRRIESRTVTMSSQSPMPLYPSFGAFL</sequence>
<name>A0A4Y8QA53_9BACL</name>
<protein>
    <submittedName>
        <fullName evidence="1">Uncharacterized protein</fullName>
    </submittedName>
</protein>
<dbReference type="EMBL" id="MYFO01000001">
    <property type="protein sequence ID" value="TFE91773.1"/>
    <property type="molecule type" value="Genomic_DNA"/>
</dbReference>